<protein>
    <submittedName>
        <fullName evidence="1">Uncharacterized protein</fullName>
    </submittedName>
</protein>
<gene>
    <name evidence="1" type="ORF">RFI_25060</name>
</gene>
<reference evidence="1 2" key="1">
    <citation type="journal article" date="2013" name="Curr. Biol.">
        <title>The Genome of the Foraminiferan Reticulomyxa filosa.</title>
        <authorList>
            <person name="Glockner G."/>
            <person name="Hulsmann N."/>
            <person name="Schleicher M."/>
            <person name="Noegel A.A."/>
            <person name="Eichinger L."/>
            <person name="Gallinger C."/>
            <person name="Pawlowski J."/>
            <person name="Sierra R."/>
            <person name="Euteneuer U."/>
            <person name="Pillet L."/>
            <person name="Moustafa A."/>
            <person name="Platzer M."/>
            <person name="Groth M."/>
            <person name="Szafranski K."/>
            <person name="Schliwa M."/>
        </authorList>
    </citation>
    <scope>NUCLEOTIDE SEQUENCE [LARGE SCALE GENOMIC DNA]</scope>
</reference>
<name>X6MF87_RETFI</name>
<proteinExistence type="predicted"/>
<accession>X6MF87</accession>
<evidence type="ECO:0000313" key="1">
    <source>
        <dbReference type="EMBL" id="ETO12316.1"/>
    </source>
</evidence>
<comment type="caution">
    <text evidence="1">The sequence shown here is derived from an EMBL/GenBank/DDBJ whole genome shotgun (WGS) entry which is preliminary data.</text>
</comment>
<sequence length="328" mass="38256">LCGPGRSYIARKVAEFFSRNWWEAKFDGGILHVSCAGKKLADLTKLINNEQKRLNTLFDIRKDNSDVEVQDASIPNIHKQERVLLILDDLHGMVHTDEDMKQFVTSSIASIFKCYYSRDHLKLLLLMSEEFADKFEATANEAKFKDYYKYAVKKSSNKELLDFLWEQFSCKTDIVGIDNCLNSIRRAKTDLLNNSLDPATAEFLNVCSSAPKLLHLFQQMHQPFFTQGFGIQHISDWCSFETEEELLEDLNDGVEGLDCKKKIRDHFSNTQNNNIQYHKKGVQNDHMNICNFIRENFLKILILQLEVYEKNKITLTTFNLHFFPMFFY</sequence>
<dbReference type="AlphaFoldDB" id="X6MF87"/>
<evidence type="ECO:0000313" key="2">
    <source>
        <dbReference type="Proteomes" id="UP000023152"/>
    </source>
</evidence>
<dbReference type="Proteomes" id="UP000023152">
    <property type="component" value="Unassembled WGS sequence"/>
</dbReference>
<keyword evidence="2" id="KW-1185">Reference proteome</keyword>
<feature type="non-terminal residue" evidence="1">
    <location>
        <position position="1"/>
    </location>
</feature>
<organism evidence="1 2">
    <name type="scientific">Reticulomyxa filosa</name>
    <dbReference type="NCBI Taxonomy" id="46433"/>
    <lineage>
        <taxon>Eukaryota</taxon>
        <taxon>Sar</taxon>
        <taxon>Rhizaria</taxon>
        <taxon>Retaria</taxon>
        <taxon>Foraminifera</taxon>
        <taxon>Monothalamids</taxon>
        <taxon>Reticulomyxidae</taxon>
        <taxon>Reticulomyxa</taxon>
    </lineage>
</organism>
<dbReference type="EMBL" id="ASPP01021526">
    <property type="protein sequence ID" value="ETO12316.1"/>
    <property type="molecule type" value="Genomic_DNA"/>
</dbReference>